<accession>A0A139N7B2</accession>
<dbReference type="PATRIC" id="fig|1302.21.peg.1032"/>
<dbReference type="AlphaFoldDB" id="A0A139N7B2"/>
<comment type="caution">
    <text evidence="3">The sequence shown here is derived from an EMBL/GenBank/DDBJ whole genome shotgun (WGS) entry which is preliminary data.</text>
</comment>
<evidence type="ECO:0000313" key="4">
    <source>
        <dbReference type="Proteomes" id="UP000070096"/>
    </source>
</evidence>
<gene>
    <name evidence="3" type="ORF">SGODD07_00921</name>
</gene>
<evidence type="ECO:0000256" key="1">
    <source>
        <dbReference type="SAM" id="Phobius"/>
    </source>
</evidence>
<evidence type="ECO:0000259" key="2">
    <source>
        <dbReference type="Pfam" id="PF04024"/>
    </source>
</evidence>
<feature type="transmembrane region" description="Helical" evidence="1">
    <location>
        <begin position="34"/>
        <end position="55"/>
    </location>
</feature>
<dbReference type="InterPro" id="IPR007168">
    <property type="entry name" value="Phageshock_PspC_N"/>
</dbReference>
<proteinExistence type="predicted"/>
<dbReference type="Pfam" id="PF04024">
    <property type="entry name" value="PspC"/>
    <property type="match status" value="1"/>
</dbReference>
<feature type="domain" description="Phage shock protein PspC N-terminal" evidence="2">
    <location>
        <begin position="5"/>
        <end position="36"/>
    </location>
</feature>
<evidence type="ECO:0000313" key="3">
    <source>
        <dbReference type="EMBL" id="KXT71948.1"/>
    </source>
</evidence>
<name>A0A139N7B2_STRGN</name>
<organism evidence="3 4">
    <name type="scientific">Streptococcus gordonii</name>
    <dbReference type="NCBI Taxonomy" id="1302"/>
    <lineage>
        <taxon>Bacteria</taxon>
        <taxon>Bacillati</taxon>
        <taxon>Bacillota</taxon>
        <taxon>Bacilli</taxon>
        <taxon>Lactobacillales</taxon>
        <taxon>Streptococcaceae</taxon>
        <taxon>Streptococcus</taxon>
    </lineage>
</organism>
<keyword evidence="1" id="KW-1133">Transmembrane helix</keyword>
<keyword evidence="1" id="KW-0812">Transmembrane</keyword>
<protein>
    <submittedName>
        <fullName evidence="3">Putative phage shock protein C / stress-responsive transcriptional regulator</fullName>
    </submittedName>
</protein>
<sequence>MKTVLYKTRRNRLLAGVLAGLADKFKFDLSLIRFFIYPFYHFVFWTWSCYLHFFSCTSSNQGRHRSRNVRYWTKKA</sequence>
<dbReference type="EMBL" id="LQRC01000136">
    <property type="protein sequence ID" value="KXT71948.1"/>
    <property type="molecule type" value="Genomic_DNA"/>
</dbReference>
<keyword evidence="1" id="KW-0472">Membrane</keyword>
<dbReference type="Proteomes" id="UP000070096">
    <property type="component" value="Unassembled WGS sequence"/>
</dbReference>
<reference evidence="3 4" key="1">
    <citation type="submission" date="2016-01" db="EMBL/GenBank/DDBJ databases">
        <title>Highly variable Streptococcus oralis are common among viridans streptococci isolated from primates.</title>
        <authorList>
            <person name="Denapaite D."/>
            <person name="Rieger M."/>
            <person name="Koendgen S."/>
            <person name="Brueckner R."/>
            <person name="Ochigava I."/>
            <person name="Kappeler P."/>
            <person name="Maetz-Rensing K."/>
            <person name="Leendertz F."/>
            <person name="Hakenbeck R."/>
        </authorList>
    </citation>
    <scope>NUCLEOTIDE SEQUENCE [LARGE SCALE GENOMIC DNA]</scope>
    <source>
        <strain evidence="3 4">DD07</strain>
    </source>
</reference>